<dbReference type="InterPro" id="IPR006070">
    <property type="entry name" value="Sua5-like_dom"/>
</dbReference>
<keyword evidence="3" id="KW-0436">Ligase</keyword>
<dbReference type="STRING" id="658218.SAMN05216562_0498"/>
<dbReference type="GO" id="GO:0016874">
    <property type="term" value="F:ligase activity"/>
    <property type="evidence" value="ECO:0007669"/>
    <property type="project" value="UniProtKB-UniRule"/>
</dbReference>
<keyword evidence="9" id="KW-0378">Hydrolase</keyword>
<evidence type="ECO:0000259" key="10">
    <source>
        <dbReference type="PROSITE" id="PS51160"/>
    </source>
</evidence>
<dbReference type="PANTHER" id="PTHR42959:SF1">
    <property type="entry name" value="CARBAMOYLTRANSFERASE HYPF"/>
    <property type="match status" value="1"/>
</dbReference>
<keyword evidence="6" id="KW-0862">Zinc</keyword>
<evidence type="ECO:0000256" key="5">
    <source>
        <dbReference type="ARBA" id="ARBA00022771"/>
    </source>
</evidence>
<evidence type="ECO:0000313" key="12">
    <source>
        <dbReference type="EMBL" id="SDZ81260.1"/>
    </source>
</evidence>
<evidence type="ECO:0000256" key="8">
    <source>
        <dbReference type="PIRNR" id="PIRNR006256"/>
    </source>
</evidence>
<dbReference type="Pfam" id="PF00708">
    <property type="entry name" value="Acylphosphatase"/>
    <property type="match status" value="1"/>
</dbReference>
<dbReference type="Gene3D" id="3.30.110.120">
    <property type="match status" value="1"/>
</dbReference>
<evidence type="ECO:0000256" key="3">
    <source>
        <dbReference type="ARBA" id="ARBA00022598"/>
    </source>
</evidence>
<keyword evidence="5" id="KW-0863">Zinc-finger</keyword>
<evidence type="ECO:0000256" key="9">
    <source>
        <dbReference type="PROSITE-ProRule" id="PRU00520"/>
    </source>
</evidence>
<evidence type="ECO:0000256" key="2">
    <source>
        <dbReference type="ARBA" id="ARBA00008097"/>
    </source>
</evidence>
<dbReference type="Gene3D" id="3.90.870.50">
    <property type="match status" value="1"/>
</dbReference>
<dbReference type="NCBIfam" id="TIGR00143">
    <property type="entry name" value="hypF"/>
    <property type="match status" value="1"/>
</dbReference>
<dbReference type="GO" id="GO:0003998">
    <property type="term" value="F:acylphosphatase activity"/>
    <property type="evidence" value="ECO:0007669"/>
    <property type="project" value="UniProtKB-EC"/>
</dbReference>
<feature type="domain" description="Acylphosphatase-like" evidence="10">
    <location>
        <begin position="11"/>
        <end position="97"/>
    </location>
</feature>
<dbReference type="Gene3D" id="3.30.420.40">
    <property type="match status" value="1"/>
</dbReference>
<dbReference type="PROSITE" id="PS51160">
    <property type="entry name" value="ACYLPHOSPHATASE_3"/>
    <property type="match status" value="1"/>
</dbReference>
<dbReference type="Pfam" id="PF01300">
    <property type="entry name" value="Sua5_yciO_yrdC"/>
    <property type="match status" value="1"/>
</dbReference>
<dbReference type="AlphaFoldDB" id="A0A1H3W2Q0"/>
<dbReference type="InterPro" id="IPR017968">
    <property type="entry name" value="Acylphosphatase_CS"/>
</dbReference>
<dbReference type="Proteomes" id="UP000198658">
    <property type="component" value="Unassembled WGS sequence"/>
</dbReference>
<dbReference type="InterPro" id="IPR041440">
    <property type="entry name" value="HypF_C"/>
</dbReference>
<feature type="active site" evidence="9">
    <location>
        <position position="26"/>
    </location>
</feature>
<dbReference type="UniPathway" id="UPA00335"/>
<accession>A0A1H3W2Q0</accession>
<dbReference type="InterPro" id="IPR004421">
    <property type="entry name" value="Carbamoyltransferase_HypF"/>
</dbReference>
<comment type="catalytic activity">
    <reaction evidence="7 8">
        <text>C-terminal L-cysteinyl-[HypE protein] + carbamoyl phosphate + ATP + H2O = C-terminal S-carboxamide-L-cysteinyl-[HypE protein] + AMP + phosphate + diphosphate + H(+)</text>
        <dbReference type="Rhea" id="RHEA:55636"/>
        <dbReference type="Rhea" id="RHEA-COMP:14247"/>
        <dbReference type="Rhea" id="RHEA-COMP:14392"/>
        <dbReference type="ChEBI" id="CHEBI:15377"/>
        <dbReference type="ChEBI" id="CHEBI:15378"/>
        <dbReference type="ChEBI" id="CHEBI:30616"/>
        <dbReference type="ChEBI" id="CHEBI:33019"/>
        <dbReference type="ChEBI" id="CHEBI:43474"/>
        <dbReference type="ChEBI" id="CHEBI:58228"/>
        <dbReference type="ChEBI" id="CHEBI:76913"/>
        <dbReference type="ChEBI" id="CHEBI:139126"/>
        <dbReference type="ChEBI" id="CHEBI:456215"/>
    </reaction>
</comment>
<dbReference type="Pfam" id="PF07503">
    <property type="entry name" value="zf-HYPF"/>
    <property type="match status" value="2"/>
</dbReference>
<dbReference type="GO" id="GO:0051604">
    <property type="term" value="P:protein maturation"/>
    <property type="evidence" value="ECO:0007669"/>
    <property type="project" value="TreeGrafter"/>
</dbReference>
<comment type="function">
    <text evidence="8">Involved in the maturation of [NiFe] hydrogenases. Along with HypE, it catalyzes the synthesis of the CN ligands of the active site iron of [NiFe]-hydrogenases. HypF functions as a carbamoyl transferase using carbamoylphosphate as a substrate and transferring the carboxamido moiety in an ATP-dependent reaction to the thiolate of the C-terminal cysteine of HypE yielding a protein-S-carboxamide.</text>
</comment>
<keyword evidence="4" id="KW-0479">Metal-binding</keyword>
<dbReference type="InterPro" id="IPR051060">
    <property type="entry name" value="Carbamoyltrans_HypF-like"/>
</dbReference>
<dbReference type="InterPro" id="IPR036046">
    <property type="entry name" value="Acylphosphatase-like_dom_sf"/>
</dbReference>
<evidence type="ECO:0000313" key="13">
    <source>
        <dbReference type="Proteomes" id="UP000198658"/>
    </source>
</evidence>
<proteinExistence type="inferred from homology"/>
<dbReference type="InterPro" id="IPR043129">
    <property type="entry name" value="ATPase_NBD"/>
</dbReference>
<dbReference type="SUPFAM" id="SSF55821">
    <property type="entry name" value="YrdC/RibB"/>
    <property type="match status" value="1"/>
</dbReference>
<dbReference type="GO" id="GO:0016743">
    <property type="term" value="F:carboxyl- or carbamoyltransferase activity"/>
    <property type="evidence" value="ECO:0007669"/>
    <property type="project" value="UniProtKB-UniRule"/>
</dbReference>
<name>A0A1H3W2Q0_9GAMM</name>
<dbReference type="PIRSF" id="PIRSF006256">
    <property type="entry name" value="CMPcnvr_hdrg_mat"/>
    <property type="match status" value="1"/>
</dbReference>
<dbReference type="Pfam" id="PF22521">
    <property type="entry name" value="HypF_C_2"/>
    <property type="match status" value="1"/>
</dbReference>
<evidence type="ECO:0000256" key="6">
    <source>
        <dbReference type="ARBA" id="ARBA00022833"/>
    </source>
</evidence>
<dbReference type="SUPFAM" id="SSF54975">
    <property type="entry name" value="Acylphosphatase/BLUF domain-like"/>
    <property type="match status" value="1"/>
</dbReference>
<dbReference type="SUPFAM" id="SSF53067">
    <property type="entry name" value="Actin-like ATPase domain"/>
    <property type="match status" value="1"/>
</dbReference>
<evidence type="ECO:0000256" key="7">
    <source>
        <dbReference type="ARBA" id="ARBA00048220"/>
    </source>
</evidence>
<comment type="catalytic activity">
    <reaction evidence="9">
        <text>an acyl phosphate + H2O = a carboxylate + phosphate + H(+)</text>
        <dbReference type="Rhea" id="RHEA:14965"/>
        <dbReference type="ChEBI" id="CHEBI:15377"/>
        <dbReference type="ChEBI" id="CHEBI:15378"/>
        <dbReference type="ChEBI" id="CHEBI:29067"/>
        <dbReference type="ChEBI" id="CHEBI:43474"/>
        <dbReference type="ChEBI" id="CHEBI:59918"/>
        <dbReference type="EC" id="3.6.1.7"/>
    </reaction>
</comment>
<keyword evidence="12" id="KW-0808">Transferase</keyword>
<evidence type="ECO:0000256" key="4">
    <source>
        <dbReference type="ARBA" id="ARBA00022723"/>
    </source>
</evidence>
<evidence type="ECO:0000259" key="11">
    <source>
        <dbReference type="PROSITE" id="PS51163"/>
    </source>
</evidence>
<feature type="domain" description="YrdC-like" evidence="11">
    <location>
        <begin position="208"/>
        <end position="395"/>
    </location>
</feature>
<dbReference type="GO" id="GO:0003725">
    <property type="term" value="F:double-stranded RNA binding"/>
    <property type="evidence" value="ECO:0007669"/>
    <property type="project" value="InterPro"/>
</dbReference>
<dbReference type="PANTHER" id="PTHR42959">
    <property type="entry name" value="CARBAMOYLTRANSFERASE"/>
    <property type="match status" value="1"/>
</dbReference>
<sequence>MNSNTAMTSERWHIAIGGLVQGVGFRPFVYRLAKTCNLSGWVLNDSHGVQIEVQGDRQQLRNFLHKLRKDKPPLARISSLTTESRPPCPETNFRILNSDGDTPPSATILPDLAPCPDCLREMFAPDNRRFRYPFTSCTQCGPRFSIAERLPYDRANTTMRDFPLCESCRIEYEDPQNRRFHAEPNACPTCGPQLQLCDANGRGVAVREDALKQARQAIEAGQIVALKSIGGFQLLVDASNSDAVLRLRARKRRPLKPFALLYPDVESVEQDCSVSDLEKGLLEAQERPIVLLAARGQARRHVAAAVAPDNPNLGVMLPSSPLHHLLIAGLQRPLVATSGNLSGEPICYDNGGAIERLGAIADLFLLHDRSIARPLDDSVVREMDGSPVVLRRARGYAPLPVELPVLPDTFSAGDLLAVGADLKNTAAISRGRAVYVTQHIGDLQNRVAREVFEQAVDDLAGFYRSEPAAVIADLHPAYVSSRWARQRDPQYLGAQHHVAHFFSCMAEHGYRGRALGICWDGTGWGADGIVRGGEFLCWDGREQVQRIAGLRTFPLPGGEGAIREPRRQAAGLLYAVMGERAFAGKFLLEQFSAGERHNLARMFERKINSPLCSSAGRLFDGVAALLGLANAVTFEGQAAMAVEFAAQQSATTRSYPFAINQHDSCRTLDWEPLVAALLQDGEQGVSVPDRARAFHNTLAQMMCAMAVRAGEENIFLSGGVFQNRVLTESAATLLRQEGFRVHCHCVVPPNDGGIALGQIYYARCMAAARTPAEEGSRQCV</sequence>
<dbReference type="GO" id="GO:0008270">
    <property type="term" value="F:zinc ion binding"/>
    <property type="evidence" value="ECO:0007669"/>
    <property type="project" value="UniProtKB-KW"/>
</dbReference>
<dbReference type="InterPro" id="IPR017945">
    <property type="entry name" value="DHBP_synth_RibB-like_a/b_dom"/>
</dbReference>
<protein>
    <recommendedName>
        <fullName evidence="8">Carbamoyltransferase HypF</fullName>
        <ecNumber evidence="8">6.2.-.-</ecNumber>
    </recommendedName>
</protein>
<reference evidence="13" key="1">
    <citation type="submission" date="2016-10" db="EMBL/GenBank/DDBJ databases">
        <authorList>
            <person name="Varghese N."/>
            <person name="Submissions S."/>
        </authorList>
    </citation>
    <scope>NUCLEOTIDE SEQUENCE [LARGE SCALE GENOMIC DNA]</scope>
    <source>
        <strain evidence="13">CGMCC 1.10657</strain>
    </source>
</reference>
<dbReference type="InterPro" id="IPR011125">
    <property type="entry name" value="Znf_HypF"/>
</dbReference>
<gene>
    <name evidence="12" type="ORF">SAMN05216562_0498</name>
</gene>
<dbReference type="InterPro" id="IPR001792">
    <property type="entry name" value="Acylphosphatase-like_dom"/>
</dbReference>
<feature type="active site" evidence="9">
    <location>
        <position position="44"/>
    </location>
</feature>
<dbReference type="Gene3D" id="3.30.420.360">
    <property type="match status" value="1"/>
</dbReference>
<comment type="pathway">
    <text evidence="1 8">Protein modification; [NiFe] hydrogenase maturation.</text>
</comment>
<comment type="similarity">
    <text evidence="2 8">Belongs to the carbamoyltransferase HypF family.</text>
</comment>
<dbReference type="InterPro" id="IPR055128">
    <property type="entry name" value="HypF_C_2"/>
</dbReference>
<dbReference type="EMBL" id="FNQO01000001">
    <property type="protein sequence ID" value="SDZ81260.1"/>
    <property type="molecule type" value="Genomic_DNA"/>
</dbReference>
<keyword evidence="13" id="KW-1185">Reference proteome</keyword>
<dbReference type="EC" id="6.2.-.-" evidence="8"/>
<dbReference type="Pfam" id="PF17788">
    <property type="entry name" value="HypF_C"/>
    <property type="match status" value="1"/>
</dbReference>
<evidence type="ECO:0000256" key="1">
    <source>
        <dbReference type="ARBA" id="ARBA00004711"/>
    </source>
</evidence>
<dbReference type="PROSITE" id="PS51163">
    <property type="entry name" value="YRDC"/>
    <property type="match status" value="1"/>
</dbReference>
<dbReference type="PROSITE" id="PS00150">
    <property type="entry name" value="ACYLPHOSPHATASE_1"/>
    <property type="match status" value="1"/>
</dbReference>
<organism evidence="12 13">
    <name type="scientific">Microbulbifer marinus</name>
    <dbReference type="NCBI Taxonomy" id="658218"/>
    <lineage>
        <taxon>Bacteria</taxon>
        <taxon>Pseudomonadati</taxon>
        <taxon>Pseudomonadota</taxon>
        <taxon>Gammaproteobacteria</taxon>
        <taxon>Cellvibrionales</taxon>
        <taxon>Microbulbiferaceae</taxon>
        <taxon>Microbulbifer</taxon>
    </lineage>
</organism>